<organism evidence="1 2">
    <name type="scientific">Mucilaginibacter hurinus</name>
    <dbReference type="NCBI Taxonomy" id="2201324"/>
    <lineage>
        <taxon>Bacteria</taxon>
        <taxon>Pseudomonadati</taxon>
        <taxon>Bacteroidota</taxon>
        <taxon>Sphingobacteriia</taxon>
        <taxon>Sphingobacteriales</taxon>
        <taxon>Sphingobacteriaceae</taxon>
        <taxon>Mucilaginibacter</taxon>
    </lineage>
</organism>
<dbReference type="Proteomes" id="UP000253209">
    <property type="component" value="Unassembled WGS sequence"/>
</dbReference>
<evidence type="ECO:0000313" key="1">
    <source>
        <dbReference type="EMBL" id="RCH54579.1"/>
    </source>
</evidence>
<proteinExistence type="predicted"/>
<evidence type="ECO:0000313" key="2">
    <source>
        <dbReference type="Proteomes" id="UP000253209"/>
    </source>
</evidence>
<protein>
    <submittedName>
        <fullName evidence="1">Uncharacterized protein</fullName>
    </submittedName>
</protein>
<dbReference type="EMBL" id="QGDC01000006">
    <property type="protein sequence ID" value="RCH54579.1"/>
    <property type="molecule type" value="Genomic_DNA"/>
</dbReference>
<accession>A0A367GM98</accession>
<sequence length="60" mass="7164">MNKYDIYIKIKERGRILINAVKKEADFSTFLRGCNSLPCRQFKSVHFQRAKLKQFLQSQK</sequence>
<reference evidence="1 2" key="1">
    <citation type="submission" date="2018-05" db="EMBL/GenBank/DDBJ databases">
        <title>Mucilaginibacter hurinus sp. nov., isolated from briquette warehouse soil.</title>
        <authorList>
            <person name="Choi L."/>
        </authorList>
    </citation>
    <scope>NUCLEOTIDE SEQUENCE [LARGE SCALE GENOMIC DNA]</scope>
    <source>
        <strain evidence="1 2">ZR32</strain>
    </source>
</reference>
<gene>
    <name evidence="1" type="ORF">DJ568_12220</name>
</gene>
<dbReference type="AlphaFoldDB" id="A0A367GM98"/>
<comment type="caution">
    <text evidence="1">The sequence shown here is derived from an EMBL/GenBank/DDBJ whole genome shotgun (WGS) entry which is preliminary data.</text>
</comment>
<keyword evidence="2" id="KW-1185">Reference proteome</keyword>
<name>A0A367GM98_9SPHI</name>